<organism evidence="5 6">
    <name type="scientific">Brassica carinata</name>
    <name type="common">Ethiopian mustard</name>
    <name type="synonym">Abyssinian cabbage</name>
    <dbReference type="NCBI Taxonomy" id="52824"/>
    <lineage>
        <taxon>Eukaryota</taxon>
        <taxon>Viridiplantae</taxon>
        <taxon>Streptophyta</taxon>
        <taxon>Embryophyta</taxon>
        <taxon>Tracheophyta</taxon>
        <taxon>Spermatophyta</taxon>
        <taxon>Magnoliopsida</taxon>
        <taxon>eudicotyledons</taxon>
        <taxon>Gunneridae</taxon>
        <taxon>Pentapetalae</taxon>
        <taxon>rosids</taxon>
        <taxon>malvids</taxon>
        <taxon>Brassicales</taxon>
        <taxon>Brassicaceae</taxon>
        <taxon>Brassiceae</taxon>
        <taxon>Brassica</taxon>
    </lineage>
</organism>
<feature type="domain" description="Protein kinase" evidence="4">
    <location>
        <begin position="1"/>
        <end position="304"/>
    </location>
</feature>
<name>A0A8X7QB01_BRACI</name>
<dbReference type="Proteomes" id="UP000886595">
    <property type="component" value="Unassembled WGS sequence"/>
</dbReference>
<evidence type="ECO:0000256" key="3">
    <source>
        <dbReference type="SAM" id="MobiDB-lite"/>
    </source>
</evidence>
<dbReference type="GO" id="GO:0005524">
    <property type="term" value="F:ATP binding"/>
    <property type="evidence" value="ECO:0007669"/>
    <property type="project" value="InterPro"/>
</dbReference>
<dbReference type="GO" id="GO:0004674">
    <property type="term" value="F:protein serine/threonine kinase activity"/>
    <property type="evidence" value="ECO:0007669"/>
    <property type="project" value="UniProtKB-EC"/>
</dbReference>
<evidence type="ECO:0000313" key="6">
    <source>
        <dbReference type="Proteomes" id="UP000886595"/>
    </source>
</evidence>
<comment type="caution">
    <text evidence="5">The sequence shown here is derived from an EMBL/GenBank/DDBJ whole genome shotgun (WGS) entry which is preliminary data.</text>
</comment>
<dbReference type="OrthoDB" id="5800476at2759"/>
<dbReference type="SMART" id="SM00220">
    <property type="entry name" value="S_TKc"/>
    <property type="match status" value="1"/>
</dbReference>
<evidence type="ECO:0000259" key="4">
    <source>
        <dbReference type="PROSITE" id="PS50011"/>
    </source>
</evidence>
<comment type="similarity">
    <text evidence="1">Belongs to the protein kinase superfamily. CK1 Ser/Thr protein kinase family. Casein kinase I subfamily.</text>
</comment>
<dbReference type="Gene3D" id="3.30.200.20">
    <property type="entry name" value="Phosphorylase Kinase, domain 1"/>
    <property type="match status" value="1"/>
</dbReference>
<accession>A0A8X7QB01</accession>
<dbReference type="PROSITE" id="PS50011">
    <property type="entry name" value="PROTEIN_KINASE_DOM"/>
    <property type="match status" value="1"/>
</dbReference>
<sequence length="304" mass="34579">MHPQLSYESRIYRVLQGGTGFTNMKWFGVEGDHSVLVMDLLGPSLEDLFGYCNMKFTLKTVLMLADQMINRLEFIHSKSYLHRDVKPDNFLMGLGRRTNQVYIIDFGLAKKYRDSSTHRHIPYRFDDNPDYAYLKRLFRNLFIREGFQFDFVFDWTVLKYQRSPHANDGGVGTSSGLLNHAVSNAEKRPGLHLLMLYPRVCILYIDSTLKQKTKNVNESAIAKDKLAPGSFHLGRSEGSSPRRVVDSSSREPLSGGSDYESALKGIDSMRIDNNAVNETAASPHQLEEMILLLVKNSKQSSQTD</sequence>
<keyword evidence="6" id="KW-1185">Reference proteome</keyword>
<proteinExistence type="inferred from homology"/>
<dbReference type="SUPFAM" id="SSF56112">
    <property type="entry name" value="Protein kinase-like (PK-like)"/>
    <property type="match status" value="1"/>
</dbReference>
<dbReference type="InterPro" id="IPR011009">
    <property type="entry name" value="Kinase-like_dom_sf"/>
</dbReference>
<dbReference type="PROSITE" id="PS00108">
    <property type="entry name" value="PROTEIN_KINASE_ST"/>
    <property type="match status" value="1"/>
</dbReference>
<evidence type="ECO:0000313" key="5">
    <source>
        <dbReference type="EMBL" id="KAG2266974.1"/>
    </source>
</evidence>
<dbReference type="InterPro" id="IPR050235">
    <property type="entry name" value="CK1_Ser-Thr_kinase"/>
</dbReference>
<reference evidence="5 6" key="1">
    <citation type="submission" date="2020-02" db="EMBL/GenBank/DDBJ databases">
        <authorList>
            <person name="Ma Q."/>
            <person name="Huang Y."/>
            <person name="Song X."/>
            <person name="Pei D."/>
        </authorList>
    </citation>
    <scope>NUCLEOTIDE SEQUENCE [LARGE SCALE GENOMIC DNA]</scope>
    <source>
        <strain evidence="5">Sxm20200214</strain>
        <tissue evidence="5">Leaf</tissue>
    </source>
</reference>
<dbReference type="InterPro" id="IPR008271">
    <property type="entry name" value="Ser/Thr_kinase_AS"/>
</dbReference>
<dbReference type="EC" id="2.7.11.1" evidence="2"/>
<protein>
    <recommendedName>
        <fullName evidence="2">non-specific serine/threonine protein kinase</fullName>
        <ecNumber evidence="2">2.7.11.1</ecNumber>
    </recommendedName>
</protein>
<feature type="region of interest" description="Disordered" evidence="3">
    <location>
        <begin position="231"/>
        <end position="259"/>
    </location>
</feature>
<dbReference type="Gene3D" id="1.10.510.10">
    <property type="entry name" value="Transferase(Phosphotransferase) domain 1"/>
    <property type="match status" value="1"/>
</dbReference>
<evidence type="ECO:0000256" key="2">
    <source>
        <dbReference type="ARBA" id="ARBA00012513"/>
    </source>
</evidence>
<dbReference type="PANTHER" id="PTHR11909">
    <property type="entry name" value="CASEIN KINASE-RELATED"/>
    <property type="match status" value="1"/>
</dbReference>
<gene>
    <name evidence="5" type="ORF">Bca52824_074053</name>
</gene>
<dbReference type="InterPro" id="IPR000719">
    <property type="entry name" value="Prot_kinase_dom"/>
</dbReference>
<dbReference type="AlphaFoldDB" id="A0A8X7QB01"/>
<dbReference type="Pfam" id="PF00069">
    <property type="entry name" value="Pkinase"/>
    <property type="match status" value="1"/>
</dbReference>
<evidence type="ECO:0000256" key="1">
    <source>
        <dbReference type="ARBA" id="ARBA00005926"/>
    </source>
</evidence>
<dbReference type="EMBL" id="JAAMPC010000014">
    <property type="protein sequence ID" value="KAG2266974.1"/>
    <property type="molecule type" value="Genomic_DNA"/>
</dbReference>